<proteinExistence type="predicted"/>
<evidence type="ECO:0000256" key="1">
    <source>
        <dbReference type="SAM" id="Phobius"/>
    </source>
</evidence>
<keyword evidence="1" id="KW-0472">Membrane</keyword>
<accession>A0A0B6Y889</accession>
<gene>
    <name evidence="2" type="primary">ORF16480</name>
</gene>
<dbReference type="EMBL" id="HACG01005499">
    <property type="protein sequence ID" value="CEK52364.1"/>
    <property type="molecule type" value="Transcribed_RNA"/>
</dbReference>
<dbReference type="AlphaFoldDB" id="A0A0B6Y889"/>
<keyword evidence="1" id="KW-0812">Transmembrane</keyword>
<organism evidence="2">
    <name type="scientific">Arion vulgaris</name>
    <dbReference type="NCBI Taxonomy" id="1028688"/>
    <lineage>
        <taxon>Eukaryota</taxon>
        <taxon>Metazoa</taxon>
        <taxon>Spiralia</taxon>
        <taxon>Lophotrochozoa</taxon>
        <taxon>Mollusca</taxon>
        <taxon>Gastropoda</taxon>
        <taxon>Heterobranchia</taxon>
        <taxon>Euthyneura</taxon>
        <taxon>Panpulmonata</taxon>
        <taxon>Eupulmonata</taxon>
        <taxon>Stylommatophora</taxon>
        <taxon>Helicina</taxon>
        <taxon>Arionoidea</taxon>
        <taxon>Arionidae</taxon>
        <taxon>Arion</taxon>
    </lineage>
</organism>
<evidence type="ECO:0000313" key="2">
    <source>
        <dbReference type="EMBL" id="CEK52364.1"/>
    </source>
</evidence>
<keyword evidence="1" id="KW-1133">Transmembrane helix</keyword>
<reference evidence="2" key="1">
    <citation type="submission" date="2014-12" db="EMBL/GenBank/DDBJ databases">
        <title>Insight into the proteome of Arion vulgaris.</title>
        <authorList>
            <person name="Aradska J."/>
            <person name="Bulat T."/>
            <person name="Smidak R."/>
            <person name="Sarate P."/>
            <person name="Gangsoo J."/>
            <person name="Sialana F."/>
            <person name="Bilban M."/>
            <person name="Lubec G."/>
        </authorList>
    </citation>
    <scope>NUCLEOTIDE SEQUENCE</scope>
    <source>
        <tissue evidence="2">Skin</tissue>
    </source>
</reference>
<feature type="transmembrane region" description="Helical" evidence="1">
    <location>
        <begin position="6"/>
        <end position="22"/>
    </location>
</feature>
<protein>
    <submittedName>
        <fullName evidence="2">Uncharacterized protein</fullName>
    </submittedName>
</protein>
<sequence length="69" mass="8132">MTSVVFVFMTNIMHLTTAVLLSHRMDDQINQKATNISTGQLQKYEQIRKCHSVFQNRTPQPHVYKIQVW</sequence>
<name>A0A0B6Y889_9EUPU</name>